<evidence type="ECO:0000313" key="2">
    <source>
        <dbReference type="EMBL" id="MBB3776008.1"/>
    </source>
</evidence>
<organism evidence="3 4">
    <name type="scientific">Erythrobacter ramosus</name>
    <dbReference type="NCBI Taxonomy" id="35811"/>
    <lineage>
        <taxon>Bacteria</taxon>
        <taxon>Pseudomonadati</taxon>
        <taxon>Pseudomonadota</taxon>
        <taxon>Alphaproteobacteria</taxon>
        <taxon>Sphingomonadales</taxon>
        <taxon>Erythrobacteraceae</taxon>
        <taxon>Erythrobacter/Porphyrobacter group</taxon>
        <taxon>Erythrobacter</taxon>
    </lineage>
</organism>
<evidence type="ECO:0000313" key="3">
    <source>
        <dbReference type="EMBL" id="MXP38904.1"/>
    </source>
</evidence>
<dbReference type="Proteomes" id="UP000430021">
    <property type="component" value="Unassembled WGS sequence"/>
</dbReference>
<proteinExistence type="predicted"/>
<gene>
    <name evidence="2" type="ORF">FHS52_001977</name>
    <name evidence="3" type="ORF">GRI59_09830</name>
</gene>
<dbReference type="AlphaFoldDB" id="A0A6I4UMB7"/>
<dbReference type="RefSeq" id="WP_160760997.1">
    <property type="nucleotide sequence ID" value="NZ_BAAADZ010000010.1"/>
</dbReference>
<sequence length="193" mass="20185">MKHRLPTRLIAPALALTALATSQAALAQQQACVAPADLSDAVVYVMPIAFDAAQSACANRLSRDGFMATGGETYISQFRSGQDKAWPGAFRFLKTFMDKESGGEGGSQDQMGAMLGSMPEEALRPFVDALVGQMIAAEIKGDTCGQIERGLELFSPMPVENVGGIVAFIAELTDLKNPPVCGAASATAGTARK</sequence>
<dbReference type="OrthoDB" id="7594050at2"/>
<name>A0A6I4UMB7_9SPHN</name>
<dbReference type="EMBL" id="WTYB01000002">
    <property type="protein sequence ID" value="MXP38904.1"/>
    <property type="molecule type" value="Genomic_DNA"/>
</dbReference>
<reference evidence="2 5" key="2">
    <citation type="submission" date="2020-08" db="EMBL/GenBank/DDBJ databases">
        <title>Genomic Encyclopedia of Type Strains, Phase IV (KMG-IV): sequencing the most valuable type-strain genomes for metagenomic binning, comparative biology and taxonomic classification.</title>
        <authorList>
            <person name="Goeker M."/>
        </authorList>
    </citation>
    <scope>NUCLEOTIDE SEQUENCE [LARGE SCALE GENOMIC DNA]</scope>
    <source>
        <strain evidence="2 5">DSM 8510</strain>
    </source>
</reference>
<protein>
    <submittedName>
        <fullName evidence="3">Uncharacterized protein</fullName>
    </submittedName>
</protein>
<evidence type="ECO:0000313" key="5">
    <source>
        <dbReference type="Proteomes" id="UP000548685"/>
    </source>
</evidence>
<accession>A0A6I4UMB7</accession>
<keyword evidence="1" id="KW-0732">Signal</keyword>
<feature type="chain" id="PRO_5026337947" evidence="1">
    <location>
        <begin position="28"/>
        <end position="193"/>
    </location>
</feature>
<comment type="caution">
    <text evidence="3">The sequence shown here is derived from an EMBL/GenBank/DDBJ whole genome shotgun (WGS) entry which is preliminary data.</text>
</comment>
<feature type="signal peptide" evidence="1">
    <location>
        <begin position="1"/>
        <end position="27"/>
    </location>
</feature>
<dbReference type="Proteomes" id="UP000548685">
    <property type="component" value="Unassembled WGS sequence"/>
</dbReference>
<reference evidence="3 4" key="1">
    <citation type="submission" date="2019-12" db="EMBL/GenBank/DDBJ databases">
        <title>Genomic-based taxomic classification of the family Erythrobacteraceae.</title>
        <authorList>
            <person name="Xu L."/>
        </authorList>
    </citation>
    <scope>NUCLEOTIDE SEQUENCE [LARGE SCALE GENOMIC DNA]</scope>
    <source>
        <strain evidence="3 4">JCM 10282</strain>
    </source>
</reference>
<evidence type="ECO:0000313" key="4">
    <source>
        <dbReference type="Proteomes" id="UP000430021"/>
    </source>
</evidence>
<evidence type="ECO:0000256" key="1">
    <source>
        <dbReference type="SAM" id="SignalP"/>
    </source>
</evidence>
<dbReference type="EMBL" id="JACICE010000002">
    <property type="protein sequence ID" value="MBB3776008.1"/>
    <property type="molecule type" value="Genomic_DNA"/>
</dbReference>
<keyword evidence="5" id="KW-1185">Reference proteome</keyword>